<dbReference type="InParanoid" id="A0A0Q2N5J2"/>
<dbReference type="InterPro" id="IPR018060">
    <property type="entry name" value="HTH_AraC"/>
</dbReference>
<keyword evidence="3" id="KW-0804">Transcription</keyword>
<feature type="transmembrane region" description="Helical" evidence="4">
    <location>
        <begin position="112"/>
        <end position="129"/>
    </location>
</feature>
<dbReference type="GO" id="GO:0043565">
    <property type="term" value="F:sequence-specific DNA binding"/>
    <property type="evidence" value="ECO:0007669"/>
    <property type="project" value="InterPro"/>
</dbReference>
<accession>A0A0Q2N5J2</accession>
<keyword evidence="2" id="KW-0238">DNA-binding</keyword>
<dbReference type="SUPFAM" id="SSF46689">
    <property type="entry name" value="Homeodomain-like"/>
    <property type="match status" value="1"/>
</dbReference>
<keyword evidence="4" id="KW-0812">Transmembrane</keyword>
<dbReference type="PROSITE" id="PS01124">
    <property type="entry name" value="HTH_ARAC_FAMILY_2"/>
    <property type="match status" value="1"/>
</dbReference>
<protein>
    <submittedName>
        <fullName evidence="6">AraC family transcriptional regulator</fullName>
    </submittedName>
</protein>
<feature type="transmembrane region" description="Helical" evidence="4">
    <location>
        <begin position="150"/>
        <end position="172"/>
    </location>
</feature>
<keyword evidence="4" id="KW-0472">Membrane</keyword>
<feature type="transmembrane region" description="Helical" evidence="4">
    <location>
        <begin position="88"/>
        <end position="106"/>
    </location>
</feature>
<evidence type="ECO:0000259" key="5">
    <source>
        <dbReference type="PROSITE" id="PS01124"/>
    </source>
</evidence>
<feature type="transmembrane region" description="Helical" evidence="4">
    <location>
        <begin position="178"/>
        <end position="200"/>
    </location>
</feature>
<dbReference type="Pfam" id="PF12833">
    <property type="entry name" value="HTH_18"/>
    <property type="match status" value="1"/>
</dbReference>
<feature type="transmembrane region" description="Helical" evidence="4">
    <location>
        <begin position="32"/>
        <end position="50"/>
    </location>
</feature>
<dbReference type="PANTHER" id="PTHR43280:SF29">
    <property type="entry name" value="ARAC-FAMILY TRANSCRIPTIONAL REGULATOR"/>
    <property type="match status" value="1"/>
</dbReference>
<dbReference type="SMART" id="SM00342">
    <property type="entry name" value="HTH_ARAC"/>
    <property type="match status" value="1"/>
</dbReference>
<evidence type="ECO:0000256" key="1">
    <source>
        <dbReference type="ARBA" id="ARBA00023015"/>
    </source>
</evidence>
<dbReference type="EMBL" id="LKHS01000004">
    <property type="protein sequence ID" value="KQH87135.1"/>
    <property type="molecule type" value="Genomic_DNA"/>
</dbReference>
<dbReference type="PANTHER" id="PTHR43280">
    <property type="entry name" value="ARAC-FAMILY TRANSCRIPTIONAL REGULATOR"/>
    <property type="match status" value="1"/>
</dbReference>
<evidence type="ECO:0000256" key="2">
    <source>
        <dbReference type="ARBA" id="ARBA00023125"/>
    </source>
</evidence>
<evidence type="ECO:0000256" key="4">
    <source>
        <dbReference type="SAM" id="Phobius"/>
    </source>
</evidence>
<dbReference type="GO" id="GO:0003700">
    <property type="term" value="F:DNA-binding transcription factor activity"/>
    <property type="evidence" value="ECO:0007669"/>
    <property type="project" value="InterPro"/>
</dbReference>
<gene>
    <name evidence="6" type="ORF">AMR76_05290</name>
</gene>
<keyword evidence="1" id="KW-0805">Transcription regulation</keyword>
<keyword evidence="4" id="KW-1133">Transmembrane helix</keyword>
<sequence>MIAIPLPFVVSLLLLMLAIVLWVKSDAATKPASLFTALCALTTAIVGLRWTLDIALFRMLQPVCAALVPMAAWHCFRRAHQPGRLARLHWLGPLVIAAGSLSYPYWHAPLDLMLTTLYIGYGIALLLASRSEAPQVRLSDMDWVRYAERIAGCMLLFSACIDGALTLDFALYEGRHAMYVLAVGYTLLLPTLALAVVMVAQSTLHVTEEAPQASAPDSAVEQSDNHAMSDEHAQAILTRLDTLMKEKQAFLDPDLTLDRLARKLTIPARQISMAVNQIHGRNISKILNEYRIEYAKQRLLHSDESITQVYLNSGFQTKSNFNREFSRVTGLTPSGFRQRETQ</sequence>
<proteinExistence type="predicted"/>
<evidence type="ECO:0000313" key="6">
    <source>
        <dbReference type="EMBL" id="KQH87135.1"/>
    </source>
</evidence>
<evidence type="ECO:0000256" key="3">
    <source>
        <dbReference type="ARBA" id="ARBA00023163"/>
    </source>
</evidence>
<dbReference type="Proteomes" id="UP000051221">
    <property type="component" value="Unassembled WGS sequence"/>
</dbReference>
<feature type="transmembrane region" description="Helical" evidence="4">
    <location>
        <begin position="6"/>
        <end position="23"/>
    </location>
</feature>
<comment type="caution">
    <text evidence="6">The sequence shown here is derived from an EMBL/GenBank/DDBJ whole genome shotgun (WGS) entry which is preliminary data.</text>
</comment>
<evidence type="ECO:0000313" key="7">
    <source>
        <dbReference type="Proteomes" id="UP000051221"/>
    </source>
</evidence>
<name>A0A0Q2N5J2_VIBFU</name>
<dbReference type="Gene3D" id="1.10.10.60">
    <property type="entry name" value="Homeodomain-like"/>
    <property type="match status" value="1"/>
</dbReference>
<reference evidence="6 7" key="1">
    <citation type="submission" date="2015-08" db="EMBL/GenBank/DDBJ databases">
        <title>Antibacterial properties of a collection of Vibrionaceae strains.</title>
        <authorList>
            <person name="Giubergia S."/>
        </authorList>
    </citation>
    <scope>NUCLEOTIDE SEQUENCE [LARGE SCALE GENOMIC DNA]</scope>
    <source>
        <strain evidence="6 7">S0821</strain>
    </source>
</reference>
<feature type="domain" description="HTH araC/xylS-type" evidence="5">
    <location>
        <begin position="234"/>
        <end position="339"/>
    </location>
</feature>
<feature type="transmembrane region" description="Helical" evidence="4">
    <location>
        <begin position="56"/>
        <end position="76"/>
    </location>
</feature>
<organism evidence="6 7">
    <name type="scientific">Vibrio furnissii</name>
    <dbReference type="NCBI Taxonomy" id="29494"/>
    <lineage>
        <taxon>Bacteria</taxon>
        <taxon>Pseudomonadati</taxon>
        <taxon>Pseudomonadota</taxon>
        <taxon>Gammaproteobacteria</taxon>
        <taxon>Vibrionales</taxon>
        <taxon>Vibrionaceae</taxon>
        <taxon>Vibrio</taxon>
    </lineage>
</organism>
<dbReference type="InterPro" id="IPR009057">
    <property type="entry name" value="Homeodomain-like_sf"/>
</dbReference>
<dbReference type="AlphaFoldDB" id="A0A0Q2N5J2"/>
<dbReference type="RefSeq" id="WP_055465506.1">
    <property type="nucleotide sequence ID" value="NZ_LKHS01000004.1"/>
</dbReference>
<keyword evidence="7" id="KW-1185">Reference proteome</keyword>